<keyword evidence="3" id="KW-0560">Oxidoreductase</keyword>
<dbReference type="InterPro" id="IPR016215">
    <property type="entry name" value="NTA_MOA"/>
</dbReference>
<feature type="binding site" evidence="6">
    <location>
        <position position="58"/>
    </location>
    <ligand>
        <name>FMN</name>
        <dbReference type="ChEBI" id="CHEBI:58210"/>
    </ligand>
</feature>
<dbReference type="NCBIfam" id="TIGR03860">
    <property type="entry name" value="FMN_nitrolo"/>
    <property type="match status" value="1"/>
</dbReference>
<evidence type="ECO:0000313" key="9">
    <source>
        <dbReference type="Proteomes" id="UP000220639"/>
    </source>
</evidence>
<proteinExistence type="inferred from homology"/>
<dbReference type="Pfam" id="PF00296">
    <property type="entry name" value="Bac_luciferase"/>
    <property type="match status" value="1"/>
</dbReference>
<dbReference type="Gene3D" id="3.20.20.30">
    <property type="entry name" value="Luciferase-like domain"/>
    <property type="match status" value="1"/>
</dbReference>
<feature type="binding site" evidence="6">
    <location>
        <position position="153"/>
    </location>
    <ligand>
        <name>FMN</name>
        <dbReference type="ChEBI" id="CHEBI:58210"/>
    </ligand>
</feature>
<dbReference type="CDD" id="cd01095">
    <property type="entry name" value="Nitrilotriacetate_monoxgenase"/>
    <property type="match status" value="1"/>
</dbReference>
<evidence type="ECO:0000256" key="6">
    <source>
        <dbReference type="PIRSR" id="PIRSR000337-1"/>
    </source>
</evidence>
<accession>A0A285B5A9</accession>
<name>A0A285B5A9_9ENTR</name>
<evidence type="ECO:0000313" key="8">
    <source>
        <dbReference type="EMBL" id="SNU36171.1"/>
    </source>
</evidence>
<keyword evidence="2 6" id="KW-0288">FMN</keyword>
<feature type="binding site" evidence="6">
    <location>
        <position position="224"/>
    </location>
    <ligand>
        <name>FMN</name>
        <dbReference type="ChEBI" id="CHEBI:58210"/>
    </ligand>
</feature>
<protein>
    <submittedName>
        <fullName evidence="8">Putative monooxygenase YxeK</fullName>
    </submittedName>
</protein>
<evidence type="ECO:0000256" key="3">
    <source>
        <dbReference type="ARBA" id="ARBA00023002"/>
    </source>
</evidence>
<dbReference type="SUPFAM" id="SSF51679">
    <property type="entry name" value="Bacterial luciferase-like"/>
    <property type="match status" value="1"/>
</dbReference>
<evidence type="ECO:0000256" key="2">
    <source>
        <dbReference type="ARBA" id="ARBA00022643"/>
    </source>
</evidence>
<sequence length="450" mass="50545">MPNNPMILNLFFFNPQGDYRFSWRHPQAPEKEIFSLKYYVDLARKAEAATLDAIFVADHIAIWDTVPSGLTHYANARLEPITLLSALAAVTEHIGLMGTASTSYNEPYNLARYFASLDFLSNGRASWNIVTSWLEEEAANFGLDHLPQHGSRYQRAGEFIDVVTQLWDSWEDGAVRYDKASGLFADSSKVHHLDFAGEFFRVRGPLNVPRPPQGHPVLVQAGSSEAGKNLAAAWSDMHFVFIKSIAEGLAYREEMNQRLRSHGRDPAHFKIIAGVLPVVVHSNAEKEERQRLNEQLMSDQMAIDLLSSYLRMDLSAYPVDQPLPPLPEEETFDGIRTALRLIRDYDPRLTILALGKLLLQSSDSWLLIGSAEEIASALTETWRAGAADGYNLMFPLLPGDFDRFVEQVVPILQRSGAMRDRYPTGTLREKLGLPVVENRFARRDGKSQAS</sequence>
<dbReference type="PIRSF" id="PIRSF000337">
    <property type="entry name" value="NTA_MOA"/>
    <property type="match status" value="1"/>
</dbReference>
<gene>
    <name evidence="8" type="primary">yxeK</name>
    <name evidence="8" type="ORF">KOSB73_270071</name>
</gene>
<feature type="domain" description="Luciferase-like" evidence="7">
    <location>
        <begin position="22"/>
        <end position="385"/>
    </location>
</feature>
<dbReference type="AlphaFoldDB" id="A0A285B5A9"/>
<dbReference type="GO" id="GO:0016705">
    <property type="term" value="F:oxidoreductase activity, acting on paired donors, with incorporation or reduction of molecular oxygen"/>
    <property type="evidence" value="ECO:0007669"/>
    <property type="project" value="InterPro"/>
</dbReference>
<dbReference type="InterPro" id="IPR051260">
    <property type="entry name" value="Diverse_substr_monoxygenases"/>
</dbReference>
<keyword evidence="4 8" id="KW-0503">Monooxygenase</keyword>
<feature type="binding site" evidence="6">
    <location>
        <position position="149"/>
    </location>
    <ligand>
        <name>FMN</name>
        <dbReference type="ChEBI" id="CHEBI:58210"/>
    </ligand>
</feature>
<dbReference type="PANTHER" id="PTHR30011:SF16">
    <property type="entry name" value="C2H2 FINGER DOMAIN TRANSCRIPTION FACTOR (EUROFUNG)-RELATED"/>
    <property type="match status" value="1"/>
</dbReference>
<keyword evidence="1 6" id="KW-0285">Flavoprotein</keyword>
<dbReference type="EMBL" id="FZTC01000020">
    <property type="protein sequence ID" value="SNU36171.1"/>
    <property type="molecule type" value="Genomic_DNA"/>
</dbReference>
<evidence type="ECO:0000256" key="4">
    <source>
        <dbReference type="ARBA" id="ARBA00023033"/>
    </source>
</evidence>
<dbReference type="InterPro" id="IPR011251">
    <property type="entry name" value="Luciferase-like_dom"/>
</dbReference>
<reference evidence="9" key="1">
    <citation type="submission" date="2017-08" db="EMBL/GenBank/DDBJ databases">
        <authorList>
            <person name="Brisse S."/>
        </authorList>
    </citation>
    <scope>NUCLEOTIDE SEQUENCE [LARGE SCALE GENOMIC DNA]</scope>
    <source>
        <strain evidence="9">06D021</strain>
    </source>
</reference>
<dbReference type="Proteomes" id="UP000220639">
    <property type="component" value="Unassembled WGS sequence"/>
</dbReference>
<dbReference type="PANTHER" id="PTHR30011">
    <property type="entry name" value="ALKANESULFONATE MONOOXYGENASE-RELATED"/>
    <property type="match status" value="1"/>
</dbReference>
<evidence type="ECO:0000256" key="1">
    <source>
        <dbReference type="ARBA" id="ARBA00022630"/>
    </source>
</evidence>
<organism evidence="8 9">
    <name type="scientific">Klebsiella grimontii</name>
    <dbReference type="NCBI Taxonomy" id="2058152"/>
    <lineage>
        <taxon>Bacteria</taxon>
        <taxon>Pseudomonadati</taxon>
        <taxon>Pseudomonadota</taxon>
        <taxon>Gammaproteobacteria</taxon>
        <taxon>Enterobacterales</taxon>
        <taxon>Enterobacteriaceae</taxon>
        <taxon>Klebsiella/Raoultella group</taxon>
        <taxon>Klebsiella</taxon>
    </lineage>
</organism>
<feature type="binding site" evidence="6">
    <location>
        <position position="223"/>
    </location>
    <ligand>
        <name>FMN</name>
        <dbReference type="ChEBI" id="CHEBI:58210"/>
    </ligand>
</feature>
<dbReference type="GO" id="GO:0004497">
    <property type="term" value="F:monooxygenase activity"/>
    <property type="evidence" value="ECO:0007669"/>
    <property type="project" value="UniProtKB-KW"/>
</dbReference>
<dbReference type="RefSeq" id="WP_322597320.1">
    <property type="nucleotide sequence ID" value="NZ_CBCSJA010000002.1"/>
</dbReference>
<evidence type="ECO:0000256" key="5">
    <source>
        <dbReference type="ARBA" id="ARBA00033748"/>
    </source>
</evidence>
<feature type="binding site" evidence="6">
    <location>
        <position position="99"/>
    </location>
    <ligand>
        <name>FMN</name>
        <dbReference type="ChEBI" id="CHEBI:58210"/>
    </ligand>
</feature>
<evidence type="ECO:0000259" key="7">
    <source>
        <dbReference type="Pfam" id="PF00296"/>
    </source>
</evidence>
<dbReference type="InterPro" id="IPR036661">
    <property type="entry name" value="Luciferase-like_sf"/>
</dbReference>
<comment type="similarity">
    <text evidence="5">Belongs to the NtaA/SnaA/DszA monooxygenase family.</text>
</comment>